<evidence type="ECO:0000256" key="6">
    <source>
        <dbReference type="ARBA" id="ARBA00023136"/>
    </source>
</evidence>
<reference evidence="9 10" key="1">
    <citation type="submission" date="2018-11" db="EMBL/GenBank/DDBJ databases">
        <title>Gemmobacter sp. nov., YIM 102744-1 draft genome.</title>
        <authorList>
            <person name="Li G."/>
            <person name="Jiang Y."/>
        </authorList>
    </citation>
    <scope>NUCLEOTIDE SEQUENCE [LARGE SCALE GENOMIC DNA]</scope>
    <source>
        <strain evidence="9 10">YIM 102744-1</strain>
    </source>
</reference>
<evidence type="ECO:0000256" key="7">
    <source>
        <dbReference type="RuleBase" id="RU367016"/>
    </source>
</evidence>
<dbReference type="EMBL" id="RRAZ01000004">
    <property type="protein sequence ID" value="RRH77262.1"/>
    <property type="molecule type" value="Genomic_DNA"/>
</dbReference>
<evidence type="ECO:0000259" key="8">
    <source>
        <dbReference type="Pfam" id="PF09335"/>
    </source>
</evidence>
<evidence type="ECO:0000256" key="3">
    <source>
        <dbReference type="ARBA" id="ARBA00022475"/>
    </source>
</evidence>
<evidence type="ECO:0000256" key="5">
    <source>
        <dbReference type="ARBA" id="ARBA00022989"/>
    </source>
</evidence>
<gene>
    <name evidence="9" type="ORF">EG244_03415</name>
</gene>
<dbReference type="OrthoDB" id="9801622at2"/>
<feature type="transmembrane region" description="Helical" evidence="7">
    <location>
        <begin position="111"/>
        <end position="133"/>
    </location>
</feature>
<keyword evidence="3 7" id="KW-1003">Cell membrane</keyword>
<dbReference type="GO" id="GO:0005886">
    <property type="term" value="C:plasma membrane"/>
    <property type="evidence" value="ECO:0007669"/>
    <property type="project" value="UniProtKB-SubCell"/>
</dbReference>
<comment type="similarity">
    <text evidence="2 7">Belongs to the DedA family.</text>
</comment>
<comment type="subcellular location">
    <subcellularLocation>
        <location evidence="1 7">Cell membrane</location>
        <topology evidence="1 7">Multi-pass membrane protein</topology>
    </subcellularLocation>
</comment>
<dbReference type="InterPro" id="IPR032818">
    <property type="entry name" value="DedA-like"/>
</dbReference>
<evidence type="ECO:0000256" key="4">
    <source>
        <dbReference type="ARBA" id="ARBA00022692"/>
    </source>
</evidence>
<evidence type="ECO:0000313" key="9">
    <source>
        <dbReference type="EMBL" id="RRH77262.1"/>
    </source>
</evidence>
<feature type="transmembrane region" description="Helical" evidence="7">
    <location>
        <begin position="22"/>
        <end position="55"/>
    </location>
</feature>
<comment type="caution">
    <text evidence="9">The sequence shown here is derived from an EMBL/GenBank/DDBJ whole genome shotgun (WGS) entry which is preliminary data.</text>
</comment>
<dbReference type="PANTHER" id="PTHR30353">
    <property type="entry name" value="INNER MEMBRANE PROTEIN DEDA-RELATED"/>
    <property type="match status" value="1"/>
</dbReference>
<accession>A0A3P3DUW2</accession>
<sequence length="179" mass="19410">MEALVETAIQFVRDNRDWAGPIAFIFAFAETLALASILIPSTAILIGVGAVVATGALDFTPIWIGGSIGAMLGSTISYLLGWRFGPTIMGWWPMNRYPQLVGQASKVFAKYGIITVLIGHFFGPLRAVVFLMAGIARMNVALFLVVNVIGCIAWAYFVPKSGELGGNAAWWIWERLTGR</sequence>
<protein>
    <submittedName>
        <fullName evidence="9">DedA family protein</fullName>
    </submittedName>
</protein>
<feature type="transmembrane region" description="Helical" evidence="7">
    <location>
        <begin position="62"/>
        <end position="84"/>
    </location>
</feature>
<feature type="transmembrane region" description="Helical" evidence="7">
    <location>
        <begin position="140"/>
        <end position="157"/>
    </location>
</feature>
<feature type="domain" description="VTT" evidence="8">
    <location>
        <begin position="39"/>
        <end position="158"/>
    </location>
</feature>
<keyword evidence="4 7" id="KW-0812">Transmembrane</keyword>
<proteinExistence type="inferred from homology"/>
<dbReference type="AlphaFoldDB" id="A0A3P3DUW2"/>
<evidence type="ECO:0000256" key="2">
    <source>
        <dbReference type="ARBA" id="ARBA00010792"/>
    </source>
</evidence>
<keyword evidence="5 7" id="KW-1133">Transmembrane helix</keyword>
<dbReference type="Proteomes" id="UP000282125">
    <property type="component" value="Unassembled WGS sequence"/>
</dbReference>
<keyword evidence="6 7" id="KW-0472">Membrane</keyword>
<evidence type="ECO:0000256" key="1">
    <source>
        <dbReference type="ARBA" id="ARBA00004651"/>
    </source>
</evidence>
<name>A0A3P3DUW2_9RHOB</name>
<organism evidence="9 10">
    <name type="scientific">Falsigemmobacter faecalis</name>
    <dbReference type="NCBI Taxonomy" id="2488730"/>
    <lineage>
        <taxon>Bacteria</taxon>
        <taxon>Pseudomonadati</taxon>
        <taxon>Pseudomonadota</taxon>
        <taxon>Alphaproteobacteria</taxon>
        <taxon>Rhodobacterales</taxon>
        <taxon>Paracoccaceae</taxon>
        <taxon>Falsigemmobacter</taxon>
    </lineage>
</organism>
<dbReference type="RefSeq" id="WP_124963617.1">
    <property type="nucleotide sequence ID" value="NZ_RRAZ01000004.1"/>
</dbReference>
<evidence type="ECO:0000313" key="10">
    <source>
        <dbReference type="Proteomes" id="UP000282125"/>
    </source>
</evidence>
<dbReference type="Pfam" id="PF09335">
    <property type="entry name" value="VTT_dom"/>
    <property type="match status" value="1"/>
</dbReference>
<dbReference type="InterPro" id="IPR032816">
    <property type="entry name" value="VTT_dom"/>
</dbReference>
<dbReference type="PANTHER" id="PTHR30353:SF15">
    <property type="entry name" value="INNER MEMBRANE PROTEIN YABI"/>
    <property type="match status" value="1"/>
</dbReference>
<keyword evidence="10" id="KW-1185">Reference proteome</keyword>